<dbReference type="Proteomes" id="UP000000719">
    <property type="component" value="Chromosome"/>
</dbReference>
<proteinExistence type="predicted"/>
<feature type="transmembrane region" description="Helical" evidence="1">
    <location>
        <begin position="42"/>
        <end position="62"/>
    </location>
</feature>
<keyword evidence="1" id="KW-1133">Transmembrane helix</keyword>
<keyword evidence="1" id="KW-0812">Transmembrane</keyword>
<dbReference type="EMBL" id="CP001098">
    <property type="protein sequence ID" value="ACL69232.1"/>
    <property type="molecule type" value="Genomic_DNA"/>
</dbReference>
<evidence type="ECO:0000313" key="3">
    <source>
        <dbReference type="Proteomes" id="UP000000719"/>
    </source>
</evidence>
<name>B8D205_HALOH</name>
<dbReference type="Pfam" id="PF12730">
    <property type="entry name" value="ABC2_membrane_4"/>
    <property type="match status" value="1"/>
</dbReference>
<feature type="transmembrane region" description="Helical" evidence="1">
    <location>
        <begin position="159"/>
        <end position="183"/>
    </location>
</feature>
<evidence type="ECO:0000256" key="1">
    <source>
        <dbReference type="SAM" id="Phobius"/>
    </source>
</evidence>
<dbReference type="KEGG" id="hor:Hore_04740"/>
<dbReference type="HOGENOM" id="CLU_1131790_0_0_9"/>
<feature type="transmembrane region" description="Helical" evidence="1">
    <location>
        <begin position="131"/>
        <end position="152"/>
    </location>
</feature>
<gene>
    <name evidence="2" type="ordered locus">Hore_04740</name>
</gene>
<sequence length="228" mass="25418">MFIIGLLGGAVSPVLTFFMLLSYRQQSPDRVVALEEFFDQTYLFIAVLVGTMLFALITTYLYNREYEEDTLKNLLTIPVGRGQLIISKMVILLGWVEVIMVFAYLMVIALAVAGSFSEITLKVMLAGLGKYLLTGLYLYMLTPVIILITLVFKSYVPPLAFSIAASLGTLIVMQSKYISLYPWSIPIVLTKKFDGLEYSIETSLLILIGVFVTGILASIVYFVKTDIN</sequence>
<feature type="transmembrane region" description="Helical" evidence="1">
    <location>
        <begin position="203"/>
        <end position="223"/>
    </location>
</feature>
<dbReference type="STRING" id="373903.Hore_04740"/>
<reference evidence="2 3" key="1">
    <citation type="journal article" date="2009" name="PLoS ONE">
        <title>Genome analysis of the anaerobic thermohalophilic bacterium Halothermothrix orenii.</title>
        <authorList>
            <person name="Mavromatis K."/>
            <person name="Ivanova N."/>
            <person name="Anderson I."/>
            <person name="Lykidis A."/>
            <person name="Hooper S.D."/>
            <person name="Sun H."/>
            <person name="Kunin V."/>
            <person name="Lapidus A."/>
            <person name="Hugenholtz P."/>
            <person name="Patel B."/>
            <person name="Kyrpides N.C."/>
        </authorList>
    </citation>
    <scope>NUCLEOTIDE SEQUENCE [LARGE SCALE GENOMIC DNA]</scope>
    <source>
        <strain evidence="3">H 168 / OCM 544 / DSM 9562</strain>
    </source>
</reference>
<feature type="transmembrane region" description="Helical" evidence="1">
    <location>
        <begin position="90"/>
        <end position="111"/>
    </location>
</feature>
<keyword evidence="1" id="KW-0472">Membrane</keyword>
<accession>B8D205</accession>
<organism evidence="2 3">
    <name type="scientific">Halothermothrix orenii (strain H 168 / OCM 544 / DSM 9562)</name>
    <dbReference type="NCBI Taxonomy" id="373903"/>
    <lineage>
        <taxon>Bacteria</taxon>
        <taxon>Bacillati</taxon>
        <taxon>Bacillota</taxon>
        <taxon>Clostridia</taxon>
        <taxon>Halanaerobiales</taxon>
        <taxon>Halothermotrichaceae</taxon>
        <taxon>Halothermothrix</taxon>
    </lineage>
</organism>
<keyword evidence="3" id="KW-1185">Reference proteome</keyword>
<dbReference type="eggNOG" id="COG4200">
    <property type="taxonomic scope" value="Bacteria"/>
</dbReference>
<evidence type="ECO:0000313" key="2">
    <source>
        <dbReference type="EMBL" id="ACL69232.1"/>
    </source>
</evidence>
<protein>
    <submittedName>
        <fullName evidence="2">Bacitracin ABC transporter, permease protein, putative</fullName>
    </submittedName>
</protein>
<dbReference type="AlphaFoldDB" id="B8D205"/>